<reference evidence="5" key="1">
    <citation type="submission" date="2018-02" db="EMBL/GenBank/DDBJ databases">
        <title>Genome sequence of Desulfocucumis palustris strain NAW-5.</title>
        <authorList>
            <person name="Watanabe M."/>
            <person name="Kojima H."/>
            <person name="Fukui M."/>
        </authorList>
    </citation>
    <scope>NUCLEOTIDE SEQUENCE [LARGE SCALE GENOMIC DNA]</scope>
    <source>
        <strain evidence="5">NAW-5</strain>
    </source>
</reference>
<feature type="domain" description="Methyl-accepting transducer" evidence="3">
    <location>
        <begin position="156"/>
        <end position="277"/>
    </location>
</feature>
<evidence type="ECO:0000259" key="3">
    <source>
        <dbReference type="PROSITE" id="PS50111"/>
    </source>
</evidence>
<dbReference type="EMBL" id="BFAV01000150">
    <property type="protein sequence ID" value="GBF34713.1"/>
    <property type="molecule type" value="Genomic_DNA"/>
</dbReference>
<proteinExistence type="predicted"/>
<evidence type="ECO:0000256" key="2">
    <source>
        <dbReference type="PROSITE-ProRule" id="PRU00284"/>
    </source>
</evidence>
<gene>
    <name evidence="4" type="ORF">DCCM_3833</name>
</gene>
<dbReference type="InterPro" id="IPR004089">
    <property type="entry name" value="MCPsignal_dom"/>
</dbReference>
<comment type="caution">
    <text evidence="4">The sequence shown here is derived from an EMBL/GenBank/DDBJ whole genome shotgun (WGS) entry which is preliminary data.</text>
</comment>
<dbReference type="SMART" id="SM00283">
    <property type="entry name" value="MA"/>
    <property type="match status" value="1"/>
</dbReference>
<dbReference type="RefSeq" id="WP_104372905.1">
    <property type="nucleotide sequence ID" value="NZ_BFAV01000150.1"/>
</dbReference>
<accession>A0A2L2XG66</accession>
<dbReference type="PANTHER" id="PTHR32089">
    <property type="entry name" value="METHYL-ACCEPTING CHEMOTAXIS PROTEIN MCPB"/>
    <property type="match status" value="1"/>
</dbReference>
<dbReference type="PANTHER" id="PTHR32089:SF112">
    <property type="entry name" value="LYSOZYME-LIKE PROTEIN-RELATED"/>
    <property type="match status" value="1"/>
</dbReference>
<keyword evidence="5" id="KW-1185">Reference proteome</keyword>
<sequence>MSEANWEEYVIMAKTAKNLLGNEAAIALSDREKYYYYEPGVSLDHKAKAGDPIKTGTITHQVLQTGKRVTAKVPLEKSQYGVAYMAMIAPIIAPDGEVIGTLGAFQPTSIQDDLREDSDKLENSLEMISQTVSNLSAGSQQLAATATNLSGQTNVISENVKKTDIILNLIKGIASQTHLLGLNAAIEAARAGDQGRGFNVVAEEIRKLANSTTNSVKEIADTLSLVTISVSELSEQIYQIAAVSEEQSASVEEISSSVNDILNMSKELSLLAERIYS</sequence>
<keyword evidence="1 2" id="KW-0807">Transducer</keyword>
<evidence type="ECO:0000313" key="4">
    <source>
        <dbReference type="EMBL" id="GBF34713.1"/>
    </source>
</evidence>
<dbReference type="Gene3D" id="1.10.287.950">
    <property type="entry name" value="Methyl-accepting chemotaxis protein"/>
    <property type="match status" value="1"/>
</dbReference>
<dbReference type="InterPro" id="IPR029151">
    <property type="entry name" value="Sensor-like_sf"/>
</dbReference>
<dbReference type="OrthoDB" id="3192at2"/>
<dbReference type="Proteomes" id="UP000239549">
    <property type="component" value="Unassembled WGS sequence"/>
</dbReference>
<protein>
    <submittedName>
        <fullName evidence="4">Methyl-accepting chemotaxis protein</fullName>
    </submittedName>
</protein>
<dbReference type="GO" id="GO:0016020">
    <property type="term" value="C:membrane"/>
    <property type="evidence" value="ECO:0007669"/>
    <property type="project" value="InterPro"/>
</dbReference>
<dbReference type="Pfam" id="PF00015">
    <property type="entry name" value="MCPsignal"/>
    <property type="match status" value="1"/>
</dbReference>
<organism evidence="4 5">
    <name type="scientific">Desulfocucumis palustris</name>
    <dbReference type="NCBI Taxonomy" id="1898651"/>
    <lineage>
        <taxon>Bacteria</taxon>
        <taxon>Bacillati</taxon>
        <taxon>Bacillota</taxon>
        <taxon>Clostridia</taxon>
        <taxon>Eubacteriales</taxon>
        <taxon>Desulfocucumaceae</taxon>
        <taxon>Desulfocucumis</taxon>
    </lineage>
</organism>
<evidence type="ECO:0000313" key="5">
    <source>
        <dbReference type="Proteomes" id="UP000239549"/>
    </source>
</evidence>
<dbReference type="SUPFAM" id="SSF58104">
    <property type="entry name" value="Methyl-accepting chemotaxis protein (MCP) signaling domain"/>
    <property type="match status" value="1"/>
</dbReference>
<dbReference type="SUPFAM" id="SSF103190">
    <property type="entry name" value="Sensory domain-like"/>
    <property type="match status" value="1"/>
</dbReference>
<dbReference type="PROSITE" id="PS50111">
    <property type="entry name" value="CHEMOTAXIS_TRANSDUC_2"/>
    <property type="match status" value="1"/>
</dbReference>
<dbReference type="AlphaFoldDB" id="A0A2L2XG66"/>
<dbReference type="GO" id="GO:0007165">
    <property type="term" value="P:signal transduction"/>
    <property type="evidence" value="ECO:0007669"/>
    <property type="project" value="UniProtKB-KW"/>
</dbReference>
<evidence type="ECO:0000256" key="1">
    <source>
        <dbReference type="ARBA" id="ARBA00023224"/>
    </source>
</evidence>
<name>A0A2L2XG66_9FIRM</name>